<dbReference type="PANTHER" id="PTHR30126">
    <property type="entry name" value="HTH-TYPE TRANSCRIPTIONAL REGULATOR"/>
    <property type="match status" value="1"/>
</dbReference>
<evidence type="ECO:0000256" key="3">
    <source>
        <dbReference type="ARBA" id="ARBA00023125"/>
    </source>
</evidence>
<evidence type="ECO:0000256" key="1">
    <source>
        <dbReference type="ARBA" id="ARBA00009437"/>
    </source>
</evidence>
<dbReference type="CDD" id="cd05466">
    <property type="entry name" value="PBP2_LTTR_substrate"/>
    <property type="match status" value="1"/>
</dbReference>
<dbReference type="GO" id="GO:0003700">
    <property type="term" value="F:DNA-binding transcription factor activity"/>
    <property type="evidence" value="ECO:0007669"/>
    <property type="project" value="InterPro"/>
</dbReference>
<dbReference type="SUPFAM" id="SSF53850">
    <property type="entry name" value="Periplasmic binding protein-like II"/>
    <property type="match status" value="1"/>
</dbReference>
<dbReference type="InterPro" id="IPR000847">
    <property type="entry name" value="LysR_HTH_N"/>
</dbReference>
<evidence type="ECO:0000313" key="7">
    <source>
        <dbReference type="Proteomes" id="UP000092574"/>
    </source>
</evidence>
<dbReference type="InterPro" id="IPR036390">
    <property type="entry name" value="WH_DNA-bd_sf"/>
</dbReference>
<feature type="domain" description="HTH lysR-type" evidence="5">
    <location>
        <begin position="1"/>
        <end position="58"/>
    </location>
</feature>
<dbReference type="Proteomes" id="UP000092574">
    <property type="component" value="Chromosome"/>
</dbReference>
<dbReference type="InterPro" id="IPR036388">
    <property type="entry name" value="WH-like_DNA-bd_sf"/>
</dbReference>
<evidence type="ECO:0000259" key="5">
    <source>
        <dbReference type="PROSITE" id="PS50931"/>
    </source>
</evidence>
<keyword evidence="2" id="KW-0805">Transcription regulation</keyword>
<dbReference type="Gene3D" id="1.10.10.10">
    <property type="entry name" value="Winged helix-like DNA-binding domain superfamily/Winged helix DNA-binding domain"/>
    <property type="match status" value="1"/>
</dbReference>
<gene>
    <name evidence="6" type="ORF">A4V09_03120</name>
</gene>
<name>A0A1C7I769_9FIRM</name>
<evidence type="ECO:0000256" key="4">
    <source>
        <dbReference type="ARBA" id="ARBA00023163"/>
    </source>
</evidence>
<dbReference type="PRINTS" id="PR00039">
    <property type="entry name" value="HTHLYSR"/>
</dbReference>
<comment type="similarity">
    <text evidence="1">Belongs to the LysR transcriptional regulatory family.</text>
</comment>
<dbReference type="RefSeq" id="WP_065541062.1">
    <property type="nucleotide sequence ID" value="NZ_CP015405.2"/>
</dbReference>
<dbReference type="Gene3D" id="3.40.190.10">
    <property type="entry name" value="Periplasmic binding protein-like II"/>
    <property type="match status" value="2"/>
</dbReference>
<protein>
    <submittedName>
        <fullName evidence="6">LysR family transcriptional regulator</fullName>
    </submittedName>
</protein>
<evidence type="ECO:0000313" key="6">
    <source>
        <dbReference type="EMBL" id="ANU74838.1"/>
    </source>
</evidence>
<keyword evidence="3" id="KW-0238">DNA-binding</keyword>
<evidence type="ECO:0000256" key="2">
    <source>
        <dbReference type="ARBA" id="ARBA00023015"/>
    </source>
</evidence>
<sequence>MNTTSLETFLALSKILNFTKASESLFVAQSTVTNRIAELEKELGQPLFVRSPRSLKLTEAGIKFIDYANRILALEKSAVTMLNTQDFSRGNLHIGTTNTIYECHLKVPLLGYMQEHRDVNTKVTISHSMELLHTLQDDLLDFAFTYIPLKKQGFTCQCFKKDELVLVCRSSDINYQKGITRKDLPKLNYLFCNFALQEVGLFIRQLFPDNYHFSFEIDNSTKLLDFVLAGLGYSFLPLSLVKKEIEADRLRVIPLLDFDSPKINNYLTMKTGYEFPFYV</sequence>
<dbReference type="PANTHER" id="PTHR30126:SF40">
    <property type="entry name" value="HTH-TYPE TRANSCRIPTIONAL REGULATOR GLTR"/>
    <property type="match status" value="1"/>
</dbReference>
<dbReference type="PROSITE" id="PS50931">
    <property type="entry name" value="HTH_LYSR"/>
    <property type="match status" value="1"/>
</dbReference>
<dbReference type="InterPro" id="IPR005119">
    <property type="entry name" value="LysR_subst-bd"/>
</dbReference>
<dbReference type="SUPFAM" id="SSF46785">
    <property type="entry name" value="Winged helix' DNA-binding domain"/>
    <property type="match status" value="1"/>
</dbReference>
<dbReference type="AlphaFoldDB" id="A0A1C7I769"/>
<dbReference type="STRING" id="1796616.A4V09_03120"/>
<reference evidence="6" key="1">
    <citation type="submission" date="2017-04" db="EMBL/GenBank/DDBJ databases">
        <title>Complete Genome Sequences of Twelve Strains of a Stable Defined Moderately Diverse Mouse Microbiota 2 (sDMDMm2).</title>
        <authorList>
            <person name="Uchimura Y."/>
            <person name="Wyss M."/>
            <person name="Brugiroux S."/>
            <person name="Limenitakis J.P."/>
            <person name="Stecher B."/>
            <person name="McCoy K.D."/>
            <person name="Macpherson A.J."/>
        </authorList>
    </citation>
    <scope>NUCLEOTIDE SEQUENCE</scope>
    <source>
        <strain evidence="6">YL58</strain>
    </source>
</reference>
<keyword evidence="7" id="KW-1185">Reference proteome</keyword>
<dbReference type="FunFam" id="1.10.10.10:FF:000001">
    <property type="entry name" value="LysR family transcriptional regulator"/>
    <property type="match status" value="1"/>
</dbReference>
<dbReference type="Pfam" id="PF03466">
    <property type="entry name" value="LysR_substrate"/>
    <property type="match status" value="1"/>
</dbReference>
<dbReference type="GO" id="GO:0000976">
    <property type="term" value="F:transcription cis-regulatory region binding"/>
    <property type="evidence" value="ECO:0007669"/>
    <property type="project" value="TreeGrafter"/>
</dbReference>
<dbReference type="EMBL" id="CP015405">
    <property type="protein sequence ID" value="ANU74838.1"/>
    <property type="molecule type" value="Genomic_DNA"/>
</dbReference>
<organism evidence="6 7">
    <name type="scientific">Blautia pseudococcoides</name>
    <dbReference type="NCBI Taxonomy" id="1796616"/>
    <lineage>
        <taxon>Bacteria</taxon>
        <taxon>Bacillati</taxon>
        <taxon>Bacillota</taxon>
        <taxon>Clostridia</taxon>
        <taxon>Lachnospirales</taxon>
        <taxon>Lachnospiraceae</taxon>
        <taxon>Blautia</taxon>
    </lineage>
</organism>
<dbReference type="KEGG" id="byl:A4V09_03120"/>
<dbReference type="OrthoDB" id="119203at2"/>
<proteinExistence type="inferred from homology"/>
<dbReference type="Pfam" id="PF00126">
    <property type="entry name" value="HTH_1"/>
    <property type="match status" value="1"/>
</dbReference>
<keyword evidence="4" id="KW-0804">Transcription</keyword>
<accession>A0A1C7I769</accession>